<proteinExistence type="predicted"/>
<dbReference type="PROSITE" id="PS51192">
    <property type="entry name" value="HELICASE_ATP_BIND_1"/>
    <property type="match status" value="1"/>
</dbReference>
<dbReference type="InterPro" id="IPR049730">
    <property type="entry name" value="SNF2/RAD54-like_C"/>
</dbReference>
<keyword evidence="6" id="KW-0067">ATP-binding</keyword>
<dbReference type="GO" id="GO:0005524">
    <property type="term" value="F:ATP binding"/>
    <property type="evidence" value="ECO:0007669"/>
    <property type="project" value="InterPro"/>
</dbReference>
<keyword evidence="2" id="KW-0862">Zinc</keyword>
<feature type="domain" description="Helicase C-terminal" evidence="5">
    <location>
        <begin position="1031"/>
        <end position="1198"/>
    </location>
</feature>
<comment type="caution">
    <text evidence="6">The sequence shown here is derived from an EMBL/GenBank/DDBJ whole genome shotgun (WGS) entry which is preliminary data.</text>
</comment>
<dbReference type="CDD" id="cd18012">
    <property type="entry name" value="DEXQc_arch_SWI2_SNF2"/>
    <property type="match status" value="1"/>
</dbReference>
<evidence type="ECO:0000259" key="5">
    <source>
        <dbReference type="PROSITE" id="PS51194"/>
    </source>
</evidence>
<dbReference type="SMART" id="SM00487">
    <property type="entry name" value="DEXDc"/>
    <property type="match status" value="1"/>
</dbReference>
<dbReference type="PROSITE" id="PS50966">
    <property type="entry name" value="ZF_SWIM"/>
    <property type="match status" value="1"/>
</dbReference>
<evidence type="ECO:0000256" key="1">
    <source>
        <dbReference type="ARBA" id="ARBA00022801"/>
    </source>
</evidence>
<dbReference type="InterPro" id="IPR001650">
    <property type="entry name" value="Helicase_C-like"/>
</dbReference>
<evidence type="ECO:0000313" key="6">
    <source>
        <dbReference type="EMBL" id="EON78894.1"/>
    </source>
</evidence>
<dbReference type="GO" id="GO:0004386">
    <property type="term" value="F:helicase activity"/>
    <property type="evidence" value="ECO:0007669"/>
    <property type="project" value="UniProtKB-KW"/>
</dbReference>
<dbReference type="SUPFAM" id="SSF52540">
    <property type="entry name" value="P-loop containing nucleoside triphosphate hydrolases"/>
    <property type="match status" value="2"/>
</dbReference>
<dbReference type="GO" id="GO:0016787">
    <property type="term" value="F:hydrolase activity"/>
    <property type="evidence" value="ECO:0007669"/>
    <property type="project" value="UniProtKB-KW"/>
</dbReference>
<dbReference type="Proteomes" id="UP000013909">
    <property type="component" value="Unassembled WGS sequence"/>
</dbReference>
<name>R7ZY13_9BACT</name>
<gene>
    <name evidence="6" type="ORF">ADIS_0791</name>
</gene>
<dbReference type="STRING" id="1232681.ADIS_0791"/>
<dbReference type="CDD" id="cd18793">
    <property type="entry name" value="SF2_C_SNF"/>
    <property type="match status" value="1"/>
</dbReference>
<dbReference type="InterPro" id="IPR022138">
    <property type="entry name" value="DUF3670"/>
</dbReference>
<feature type="domain" description="Helicase ATP-binding" evidence="4">
    <location>
        <begin position="745"/>
        <end position="902"/>
    </location>
</feature>
<dbReference type="AlphaFoldDB" id="R7ZY13"/>
<dbReference type="InterPro" id="IPR038718">
    <property type="entry name" value="SNF2-like_sf"/>
</dbReference>
<dbReference type="Pfam" id="PF12419">
    <property type="entry name" value="DUF3670"/>
    <property type="match status" value="1"/>
</dbReference>
<protein>
    <submittedName>
        <fullName evidence="6">Helicase, SNF2/RAD54 family</fullName>
    </submittedName>
</protein>
<evidence type="ECO:0000259" key="4">
    <source>
        <dbReference type="PROSITE" id="PS51192"/>
    </source>
</evidence>
<accession>R7ZY13</accession>
<organism evidence="6 7">
    <name type="scientific">Lunatimonas lonarensis</name>
    <dbReference type="NCBI Taxonomy" id="1232681"/>
    <lineage>
        <taxon>Bacteria</taxon>
        <taxon>Pseudomonadati</taxon>
        <taxon>Bacteroidota</taxon>
        <taxon>Cytophagia</taxon>
        <taxon>Cytophagales</taxon>
        <taxon>Cyclobacteriaceae</taxon>
    </lineage>
</organism>
<dbReference type="FunFam" id="3.40.50.300:FF:000533">
    <property type="entry name" value="Helicase, Snf2 family"/>
    <property type="match status" value="1"/>
</dbReference>
<dbReference type="SMART" id="SM00490">
    <property type="entry name" value="HELICc"/>
    <property type="match status" value="1"/>
</dbReference>
<dbReference type="EMBL" id="AQHR01000022">
    <property type="protein sequence ID" value="EON78894.1"/>
    <property type="molecule type" value="Genomic_DNA"/>
</dbReference>
<keyword evidence="2" id="KW-0863">Zinc-finger</keyword>
<keyword evidence="6" id="KW-0347">Helicase</keyword>
<dbReference type="InterPro" id="IPR000330">
    <property type="entry name" value="SNF2_N"/>
</dbReference>
<dbReference type="InterPro" id="IPR027417">
    <property type="entry name" value="P-loop_NTPase"/>
</dbReference>
<evidence type="ECO:0000256" key="2">
    <source>
        <dbReference type="PROSITE-ProRule" id="PRU00325"/>
    </source>
</evidence>
<feature type="domain" description="SWIM-type" evidence="3">
    <location>
        <begin position="140"/>
        <end position="174"/>
    </location>
</feature>
<evidence type="ECO:0000259" key="3">
    <source>
        <dbReference type="PROSITE" id="PS50966"/>
    </source>
</evidence>
<dbReference type="Pfam" id="PF00271">
    <property type="entry name" value="Helicase_C"/>
    <property type="match status" value="1"/>
</dbReference>
<dbReference type="InterPro" id="IPR014001">
    <property type="entry name" value="Helicase_ATP-bd"/>
</dbReference>
<sequence>MVFTGLKVVNGRRYSLFFEIISIILAQRNVMAEQFGKTWWGQQWLQALNNIDYSNRLPRGATYARKGAVQQIKIDGNQIKAKVSGSRPSPYKVDIILPPFFDPELGVFLKAIIEKPLIISKLLNRELDSSLLEMAERAGLKVFPNQWTDFKMQCSCPDWAVPCKHLASVIYKLSAEIDNNPFLVFELHRVDLIQELNKLGLFVHSKASHIPTLLDLYFEKGKPKNKAEKAAFDPKDAYQKLSFSKLTPLHEPLFSLLSERPVFYPGSGDFKEKYSQAVSRFVRNGQRILQGKSTLSDAIRQAENESRKLGTHSTNCVSIDEDFKASVRVNDAAFSVRDFMMEISRLPAHKLLDYQPSTAALHSLFQLALHLTANGAIVPQIVMKPSKQYAIRWLPALISKEVRALVEKLGLILPPDIFWWQTPKSEKVIEKDVSSNLLAVFITELVAVLSSDAGADLFFRLFFKADEYAFQGPGEGALSGGIHTWLQKFYLTQGNIRPQLVVTEELNDRFQVDINLANVQQEEEAYISLRDILSTDRFVEARMEVLQTMATLSDFVPGLEQFINSNGKEAILMDMDAFTPFLLRMIPVIRLLDIAILLPKSLQQILKPKPSVKVKAKPGKSYLRLDQLLDFEWQVAIGDTVMSEDEFKKLLRQSDGLIKYKSKYIYVGKEDLEKLHRHFTSDGGLSSFELLRTALSGEYQGAAVTLDEEVMGLIRELTEVKDIPLPSGIRATLRPYQQRGFSWMYRNAKIGFGSVIADDMGLGKTLQVIATLLKFKEEGLLDKKKALVVAPTGLLTNWQAEIEKFAPTLSTALFHGAGRSLPDEYDVMLTSYGIARSDTSKLKKLPWQVVVIDEAQNIKNQETAQTKAVKSIKADNFIAMSGTPVENRLSELWSIMDYSNRGFLGNVKQFKETFGTPIETYNDREVAEKLKRISAPFMMRRLKTDKRIIDDLPDKIEMDAFAVLAKEQASLYEKTLEEALMAIEAIDTANSKDLFVRQGLVLQMILALKQICNHPTQFLKNNRMDATLSGKLDLLFDKLDGIIESGEKVLIFTQFKEMGNLLEYFISERYGESPLFYHGGCSLKQRNEMVQNFQTNPADKIFILSLKAAGTGLNLTAANHVIHYDLWWNPAVEAQATDRAFRIGQKKNVMVHRFITKNTFEERINDMIQSKKALAEMTVSTGENWIGNLSNTELKDLFSMR</sequence>
<dbReference type="PROSITE" id="PS51194">
    <property type="entry name" value="HELICASE_CTER"/>
    <property type="match status" value="1"/>
</dbReference>
<evidence type="ECO:0000313" key="7">
    <source>
        <dbReference type="Proteomes" id="UP000013909"/>
    </source>
</evidence>
<keyword evidence="1" id="KW-0378">Hydrolase</keyword>
<reference evidence="6 7" key="1">
    <citation type="submission" date="2013-02" db="EMBL/GenBank/DDBJ databases">
        <title>A novel strain isolated from Lonar lake, Maharashtra, India.</title>
        <authorList>
            <person name="Singh A."/>
        </authorList>
    </citation>
    <scope>NUCLEOTIDE SEQUENCE [LARGE SCALE GENOMIC DNA]</scope>
    <source>
        <strain evidence="6 7">AK24</strain>
    </source>
</reference>
<keyword evidence="2" id="KW-0479">Metal-binding</keyword>
<dbReference type="InterPro" id="IPR007527">
    <property type="entry name" value="Znf_SWIM"/>
</dbReference>
<dbReference type="GO" id="GO:0008270">
    <property type="term" value="F:zinc ion binding"/>
    <property type="evidence" value="ECO:0007669"/>
    <property type="project" value="UniProtKB-KW"/>
</dbReference>
<keyword evidence="6" id="KW-0547">Nucleotide-binding</keyword>
<dbReference type="Pfam" id="PF00176">
    <property type="entry name" value="SNF2-rel_dom"/>
    <property type="match status" value="1"/>
</dbReference>
<dbReference type="PATRIC" id="fig|1288963.3.peg.790"/>
<dbReference type="Gene3D" id="3.40.50.10810">
    <property type="entry name" value="Tandem AAA-ATPase domain"/>
    <property type="match status" value="1"/>
</dbReference>
<dbReference type="Gene3D" id="3.40.50.300">
    <property type="entry name" value="P-loop containing nucleotide triphosphate hydrolases"/>
    <property type="match status" value="1"/>
</dbReference>
<dbReference type="PANTHER" id="PTHR10799">
    <property type="entry name" value="SNF2/RAD54 HELICASE FAMILY"/>
    <property type="match status" value="1"/>
</dbReference>
<keyword evidence="7" id="KW-1185">Reference proteome</keyword>